<accession>A0ACC6KVB4</accession>
<reference evidence="1" key="1">
    <citation type="submission" date="2023-07" db="EMBL/GenBank/DDBJ databases">
        <title>Sorghum-associated microbial communities from plants grown in Nebraska, USA.</title>
        <authorList>
            <person name="Schachtman D."/>
        </authorList>
    </citation>
    <scope>NUCLEOTIDE SEQUENCE</scope>
    <source>
        <strain evidence="1">2697</strain>
    </source>
</reference>
<evidence type="ECO:0000313" key="1">
    <source>
        <dbReference type="EMBL" id="MDR6783161.1"/>
    </source>
</evidence>
<name>A0ACC6KVB4_9SPHI</name>
<comment type="caution">
    <text evidence="1">The sequence shown here is derived from an EMBL/GenBank/DDBJ whole genome shotgun (WGS) entry which is preliminary data.</text>
</comment>
<organism evidence="1 2">
    <name type="scientific">Pedobacter africanus</name>
    <dbReference type="NCBI Taxonomy" id="151894"/>
    <lineage>
        <taxon>Bacteria</taxon>
        <taxon>Pseudomonadati</taxon>
        <taxon>Bacteroidota</taxon>
        <taxon>Sphingobacteriia</taxon>
        <taxon>Sphingobacteriales</taxon>
        <taxon>Sphingobacteriaceae</taxon>
        <taxon>Pedobacter</taxon>
    </lineage>
</organism>
<keyword evidence="2" id="KW-1185">Reference proteome</keyword>
<sequence>MEDERIERIIERYLESELTIAEQVELQQLLGGNYDERIVAHLVSLMNKETETEAFSEEEINAMLKNIFTLDLTTPAIVQLPRRSARFRWPLIAASVTVLLGMSFLMYHFYFSKTQVKQATAFVANDIAPGKKSATLTLANGKKISLSDATNGTLAKEAGVNISKTKEGELVYEIEDSGNQTNQMNTLSTARGETYQIRLPDGSMVWLNTASSLIYSASLNKNGIRKVELTGEGYFEIAKDKKHPFIVKTAKQEVTVLGTHFNINAYPEENATLTTLLEGSVKVADNKDQKILTPKQQSVTRGNGFLIKTVETDDVIAWKNGLFLFNDEPLETIMKEISRWYDVEVIYRNANKNKLYFGGISKYENLSRVLKKLELTGGVNFKIEGRRIIVTK</sequence>
<proteinExistence type="predicted"/>
<dbReference type="Proteomes" id="UP001246858">
    <property type="component" value="Unassembled WGS sequence"/>
</dbReference>
<dbReference type="EMBL" id="JAVDTF010000001">
    <property type="protein sequence ID" value="MDR6783161.1"/>
    <property type="molecule type" value="Genomic_DNA"/>
</dbReference>
<gene>
    <name evidence="1" type="ORF">J2X78_001713</name>
</gene>
<protein>
    <submittedName>
        <fullName evidence="1">Uncharacterized protein</fullName>
    </submittedName>
</protein>
<evidence type="ECO:0000313" key="2">
    <source>
        <dbReference type="Proteomes" id="UP001246858"/>
    </source>
</evidence>